<dbReference type="NCBIfam" id="NF006091">
    <property type="entry name" value="PRK08243.1"/>
    <property type="match status" value="1"/>
</dbReference>
<evidence type="ECO:0000313" key="4">
    <source>
        <dbReference type="EMBL" id="MFD2462390.1"/>
    </source>
</evidence>
<keyword evidence="2" id="KW-1133">Transmembrane helix</keyword>
<evidence type="ECO:0000313" key="5">
    <source>
        <dbReference type="Proteomes" id="UP001597419"/>
    </source>
</evidence>
<dbReference type="SUPFAM" id="SSF54373">
    <property type="entry name" value="FAD-linked reductases, C-terminal domain"/>
    <property type="match status" value="1"/>
</dbReference>
<dbReference type="SUPFAM" id="SSF51905">
    <property type="entry name" value="FAD/NAD(P)-binding domain"/>
    <property type="match status" value="1"/>
</dbReference>
<sequence>MSENEQTTVVVIGAGVAGLALGNFLLRRGIDCVIVEKHSREHLAQRQRAGALDSRGVRLFREWGLEEVVVGPTTDSTDREGMPLLIEGEKRSWKPAQYDDEGGQSVFCPQQVLVRNLTETFLRDGGDLRFEAGDVSLEDLDGEHPRVRYRDADGAARVIDCAFVAGCDGYHGVSRASIPADVLTCHSHDFGYAWLAVLAEVPADPLAVMAVHSRGFAAQITRGPNASRFYLQCPLTDTLDQWPDERVWRELGARFGAPVAATGRITDRQLVPLRCVVYSPMRYGGLHLLGDAAHLVSPMSAKGMSLALNDADVFARAVIQQVEKNDPSLLDSYSETCLRHVWNTQVYAVEMTDAMHDAGDSSRTGEFRRQLALARLARMIE</sequence>
<dbReference type="RefSeq" id="WP_345400869.1">
    <property type="nucleotide sequence ID" value="NZ_BAABHG010000012.1"/>
</dbReference>
<dbReference type="InterPro" id="IPR050631">
    <property type="entry name" value="PheA/TfdB_FAD_monoxygenase"/>
</dbReference>
<dbReference type="Gene3D" id="3.30.9.10">
    <property type="entry name" value="D-Amino Acid Oxidase, subunit A, domain 2"/>
    <property type="match status" value="1"/>
</dbReference>
<dbReference type="PANTHER" id="PTHR43476:SF5">
    <property type="entry name" value="FAD-DEPENDENT MONOOXYGENASE"/>
    <property type="match status" value="1"/>
</dbReference>
<comment type="caution">
    <text evidence="4">The sequence shown here is derived from an EMBL/GenBank/DDBJ whole genome shotgun (WGS) entry which is preliminary data.</text>
</comment>
<keyword evidence="1 4" id="KW-0560">Oxidoreductase</keyword>
<keyword evidence="2" id="KW-0812">Transmembrane</keyword>
<gene>
    <name evidence="4" type="ORF">ACFSYJ_27540</name>
</gene>
<dbReference type="EMBL" id="JBHUKU010000015">
    <property type="protein sequence ID" value="MFD2462390.1"/>
    <property type="molecule type" value="Genomic_DNA"/>
</dbReference>
<dbReference type="Proteomes" id="UP001597419">
    <property type="component" value="Unassembled WGS sequence"/>
</dbReference>
<feature type="domain" description="FAD-binding" evidence="3">
    <location>
        <begin position="7"/>
        <end position="343"/>
    </location>
</feature>
<reference evidence="5" key="1">
    <citation type="journal article" date="2019" name="Int. J. Syst. Evol. Microbiol.">
        <title>The Global Catalogue of Microorganisms (GCM) 10K type strain sequencing project: providing services to taxonomists for standard genome sequencing and annotation.</title>
        <authorList>
            <consortium name="The Broad Institute Genomics Platform"/>
            <consortium name="The Broad Institute Genome Sequencing Center for Infectious Disease"/>
            <person name="Wu L."/>
            <person name="Ma J."/>
        </authorList>
    </citation>
    <scope>NUCLEOTIDE SEQUENCE [LARGE SCALE GENOMIC DNA]</scope>
    <source>
        <strain evidence="5">CGMCC 4.7643</strain>
    </source>
</reference>
<evidence type="ECO:0000256" key="1">
    <source>
        <dbReference type="ARBA" id="ARBA00023002"/>
    </source>
</evidence>
<dbReference type="Pfam" id="PF01494">
    <property type="entry name" value="FAD_binding_3"/>
    <property type="match status" value="1"/>
</dbReference>
<dbReference type="InterPro" id="IPR002938">
    <property type="entry name" value="FAD-bd"/>
</dbReference>
<organism evidence="4 5">
    <name type="scientific">Amycolatopsis samaneae</name>
    <dbReference type="NCBI Taxonomy" id="664691"/>
    <lineage>
        <taxon>Bacteria</taxon>
        <taxon>Bacillati</taxon>
        <taxon>Actinomycetota</taxon>
        <taxon>Actinomycetes</taxon>
        <taxon>Pseudonocardiales</taxon>
        <taxon>Pseudonocardiaceae</taxon>
        <taxon>Amycolatopsis</taxon>
    </lineage>
</organism>
<dbReference type="EC" id="1.14.13.2" evidence="4"/>
<dbReference type="GO" id="GO:0018659">
    <property type="term" value="F:4-hydroxybenzoate 3-monooxygenase activity"/>
    <property type="evidence" value="ECO:0007669"/>
    <property type="project" value="UniProtKB-EC"/>
</dbReference>
<dbReference type="PANTHER" id="PTHR43476">
    <property type="entry name" value="3-(3-HYDROXY-PHENYL)PROPIONATE/3-HYDROXYCINNAMIC ACID HYDROXYLASE"/>
    <property type="match status" value="1"/>
</dbReference>
<proteinExistence type="predicted"/>
<feature type="transmembrane region" description="Helical" evidence="2">
    <location>
        <begin position="6"/>
        <end position="26"/>
    </location>
</feature>
<name>A0ABW5GNH0_9PSEU</name>
<dbReference type="PRINTS" id="PR00420">
    <property type="entry name" value="RNGMNOXGNASE"/>
</dbReference>
<evidence type="ECO:0000259" key="3">
    <source>
        <dbReference type="Pfam" id="PF01494"/>
    </source>
</evidence>
<dbReference type="InterPro" id="IPR036188">
    <property type="entry name" value="FAD/NAD-bd_sf"/>
</dbReference>
<evidence type="ECO:0000256" key="2">
    <source>
        <dbReference type="SAM" id="Phobius"/>
    </source>
</evidence>
<keyword evidence="2" id="KW-0472">Membrane</keyword>
<dbReference type="Gene3D" id="3.50.50.60">
    <property type="entry name" value="FAD/NAD(P)-binding domain"/>
    <property type="match status" value="1"/>
</dbReference>
<protein>
    <submittedName>
        <fullName evidence="4">4-hydroxybenzoate 3-monooxygenase</fullName>
        <ecNumber evidence="4">1.14.13.2</ecNumber>
    </submittedName>
</protein>
<keyword evidence="5" id="KW-1185">Reference proteome</keyword>
<accession>A0ABW5GNH0</accession>